<evidence type="ECO:0000256" key="2">
    <source>
        <dbReference type="SAM" id="Phobius"/>
    </source>
</evidence>
<dbReference type="NCBIfam" id="TIGR02867">
    <property type="entry name" value="spore_II_P"/>
    <property type="match status" value="1"/>
</dbReference>
<feature type="transmembrane region" description="Helical" evidence="2">
    <location>
        <begin position="20"/>
        <end position="41"/>
    </location>
</feature>
<evidence type="ECO:0000256" key="1">
    <source>
        <dbReference type="SAM" id="MobiDB-lite"/>
    </source>
</evidence>
<dbReference type="InterPro" id="IPR010897">
    <property type="entry name" value="Spore_II_P"/>
</dbReference>
<keyword evidence="2" id="KW-0472">Membrane</keyword>
<dbReference type="EMBL" id="JAGGMB010000007">
    <property type="protein sequence ID" value="MBP2078139.1"/>
    <property type="molecule type" value="Genomic_DNA"/>
</dbReference>
<proteinExistence type="predicted"/>
<gene>
    <name evidence="3" type="ORF">J2Z64_002396</name>
</gene>
<reference evidence="3" key="1">
    <citation type="submission" date="2021-03" db="EMBL/GenBank/DDBJ databases">
        <title>Genomic Encyclopedia of Type Strains, Phase IV (KMG-IV): sequencing the most valuable type-strain genomes for metagenomic binning, comparative biology and taxonomic classification.</title>
        <authorList>
            <person name="Goeker M."/>
        </authorList>
    </citation>
    <scope>NUCLEOTIDE SEQUENCE</scope>
    <source>
        <strain evidence="3">DSM 107338</strain>
    </source>
</reference>
<keyword evidence="2" id="KW-0812">Transmembrane</keyword>
<organism evidence="3 4">
    <name type="scientific">Oceanobacillus polygoni</name>
    <dbReference type="NCBI Taxonomy" id="1235259"/>
    <lineage>
        <taxon>Bacteria</taxon>
        <taxon>Bacillati</taxon>
        <taxon>Bacillota</taxon>
        <taxon>Bacilli</taxon>
        <taxon>Bacillales</taxon>
        <taxon>Bacillaceae</taxon>
        <taxon>Oceanobacillus</taxon>
    </lineage>
</organism>
<comment type="caution">
    <text evidence="3">The sequence shown here is derived from an EMBL/GenBank/DDBJ whole genome shotgun (WGS) entry which is preliminary data.</text>
</comment>
<dbReference type="OrthoDB" id="1633470at2"/>
<keyword evidence="2" id="KW-1133">Transmembrane helix</keyword>
<feature type="compositionally biased region" description="Acidic residues" evidence="1">
    <location>
        <begin position="152"/>
        <end position="168"/>
    </location>
</feature>
<accession>A0A9X0YT35</accession>
<name>A0A9X0YT35_9BACI</name>
<feature type="region of interest" description="Disordered" evidence="1">
    <location>
        <begin position="149"/>
        <end position="175"/>
    </location>
</feature>
<protein>
    <submittedName>
        <fullName evidence="3">Stage II sporulation protein P</fullName>
    </submittedName>
</protein>
<evidence type="ECO:0000313" key="4">
    <source>
        <dbReference type="Proteomes" id="UP001138793"/>
    </source>
</evidence>
<evidence type="ECO:0000313" key="3">
    <source>
        <dbReference type="EMBL" id="MBP2078139.1"/>
    </source>
</evidence>
<dbReference type="Proteomes" id="UP001138793">
    <property type="component" value="Unassembled WGS sequence"/>
</dbReference>
<dbReference type="Pfam" id="PF07454">
    <property type="entry name" value="SpoIIP"/>
    <property type="match status" value="1"/>
</dbReference>
<sequence>MKNKHLKRNVNSIYRKSGLYLISIVVLFVSIGILTTVQPAYRFSSSLLTEWTRDIDGFVFYNLLSMENRAFKQAFPEDRQLPKLSGVFFQVATNLKPDDPRSLLGNEIPGFSIYDQQILIAGEGTNYTNLPFESSPPLEEVLRDREALIDEPKEEEDQIDDETQEGTEGENPTTDGRKVVYIYNTHTRESFLPHLPDVTDPDLAFHGEVNITKVSDHLAKALEEKGIGAQVEDTDIDQVLNDRGMKRPQAYDASREFVEEAIAMNGEIQYIFDLHRDSARKDITTKEINGESYARIMFVVGMEHPNHEKNIEVASELHQLIEKKYPGLSRGLIKSEGPRVNGVYNQDLSENAILIEFGGVDNDLDELYRAADAVAEIFSDYYWDAEAVQGNP</sequence>
<dbReference type="AlphaFoldDB" id="A0A9X0YT35"/>
<dbReference type="RefSeq" id="WP_149473923.1">
    <property type="nucleotide sequence ID" value="NZ_JAGGMB010000007.1"/>
</dbReference>
<keyword evidence="4" id="KW-1185">Reference proteome</keyword>